<keyword evidence="2" id="KW-1185">Reference proteome</keyword>
<dbReference type="EMBL" id="CP011412">
    <property type="protein sequence ID" value="AKH22013.1"/>
    <property type="molecule type" value="Genomic_DNA"/>
</dbReference>
<protein>
    <recommendedName>
        <fullName evidence="3">4Fe-4S ferredoxin-type domain-containing protein</fullName>
    </recommendedName>
</protein>
<name>A0A0F7K4U9_9GAMM</name>
<reference evidence="1 2" key="1">
    <citation type="journal article" date="2015" name="Genome Announc.">
        <title>Complete Genome Sequence of Sedimenticola thiotaurini Strain SIP-G1, a Polyphosphate- and Polyhydroxyalkanoate-Accumulating Sulfur-Oxidizing Gammaproteobacterium Isolated from Salt Marsh Sediments.</title>
        <authorList>
            <person name="Flood B.E."/>
            <person name="Jones D.S."/>
            <person name="Bailey J.V."/>
        </authorList>
    </citation>
    <scope>NUCLEOTIDE SEQUENCE [LARGE SCALE GENOMIC DNA]</scope>
    <source>
        <strain evidence="1 2">SIP-G1</strain>
    </source>
</reference>
<proteinExistence type="predicted"/>
<evidence type="ECO:0008006" key="3">
    <source>
        <dbReference type="Google" id="ProtNLM"/>
    </source>
</evidence>
<evidence type="ECO:0000313" key="2">
    <source>
        <dbReference type="Proteomes" id="UP000034410"/>
    </source>
</evidence>
<dbReference type="Proteomes" id="UP000034410">
    <property type="component" value="Chromosome"/>
</dbReference>
<organism evidence="1 2">
    <name type="scientific">Sedimenticola thiotaurini</name>
    <dbReference type="NCBI Taxonomy" id="1543721"/>
    <lineage>
        <taxon>Bacteria</taxon>
        <taxon>Pseudomonadati</taxon>
        <taxon>Pseudomonadota</taxon>
        <taxon>Gammaproteobacteria</taxon>
        <taxon>Chromatiales</taxon>
        <taxon>Sedimenticolaceae</taxon>
        <taxon>Sedimenticola</taxon>
    </lineage>
</organism>
<accession>A0A0F7K4U9</accession>
<evidence type="ECO:0000313" key="1">
    <source>
        <dbReference type="EMBL" id="AKH22013.1"/>
    </source>
</evidence>
<dbReference type="SUPFAM" id="SSF54862">
    <property type="entry name" value="4Fe-4S ferredoxins"/>
    <property type="match status" value="1"/>
</dbReference>
<sequence length="235" mass="26021">MSPNLKPAIDQLRHAGLNLVAILDMECLPNAMADNLAASYKAESRPKRVILIGNGGRALWESIPDSRWQQTDPIDQYSYDAAEQFARRVAAGYSYQIIYPGDSPVPLQQLGSITGWHTPSPLGIGINPQWGLWFAYRAALLTDAPLPEIVQPAPASPCSSCREKPCISLCPAGALAADSVIDMNRCARHRLTPRSNCANRCLARLGCPVAAEQRYTLEQIEYHYRLSLETLRHYF</sequence>
<dbReference type="AlphaFoldDB" id="A0A0F7K4U9"/>
<dbReference type="KEGG" id="seds:AAY24_02765"/>
<gene>
    <name evidence="1" type="ORF">AAY24_02765</name>
</gene>